<dbReference type="Pfam" id="PF16124">
    <property type="entry name" value="RecQ_Zn_bind"/>
    <property type="match status" value="1"/>
</dbReference>
<dbReference type="Gene3D" id="3.40.50.300">
    <property type="entry name" value="P-loop containing nucleotide triphosphate hydrolases"/>
    <property type="match status" value="2"/>
</dbReference>
<dbReference type="EMBL" id="QNRI01000002">
    <property type="protein sequence ID" value="RBP00485.1"/>
    <property type="molecule type" value="Genomic_DNA"/>
</dbReference>
<evidence type="ECO:0000313" key="21">
    <source>
        <dbReference type="Proteomes" id="UP000252254"/>
    </source>
</evidence>
<dbReference type="InterPro" id="IPR029491">
    <property type="entry name" value="Helicase_HTH"/>
</dbReference>
<dbReference type="GO" id="GO:0003677">
    <property type="term" value="F:DNA binding"/>
    <property type="evidence" value="ECO:0007669"/>
    <property type="project" value="UniProtKB-KW"/>
</dbReference>
<dbReference type="GO" id="GO:0009432">
    <property type="term" value="P:SOS response"/>
    <property type="evidence" value="ECO:0007669"/>
    <property type="project" value="UniProtKB-UniRule"/>
</dbReference>
<evidence type="ECO:0000259" key="17">
    <source>
        <dbReference type="PROSITE" id="PS50967"/>
    </source>
</evidence>
<accession>A0A366EGB2</accession>
<dbReference type="FunFam" id="3.40.50.300:FF:001389">
    <property type="entry name" value="ATP-dependent DNA helicase RecQ"/>
    <property type="match status" value="1"/>
</dbReference>
<keyword evidence="12" id="KW-0233">DNA recombination</keyword>
<comment type="cofactor">
    <cofactor evidence="2">
        <name>Zn(2+)</name>
        <dbReference type="ChEBI" id="CHEBI:29105"/>
    </cofactor>
</comment>
<gene>
    <name evidence="20" type="ORF">DES48_102249</name>
</gene>
<dbReference type="InterPro" id="IPR032284">
    <property type="entry name" value="RecQ_Zn-bd"/>
</dbReference>
<evidence type="ECO:0000256" key="11">
    <source>
        <dbReference type="ARBA" id="ARBA00023125"/>
    </source>
</evidence>
<dbReference type="SUPFAM" id="SSF46785">
    <property type="entry name" value="Winged helix' DNA-binding domain"/>
    <property type="match status" value="1"/>
</dbReference>
<evidence type="ECO:0000256" key="14">
    <source>
        <dbReference type="ARBA" id="ARBA00023235"/>
    </source>
</evidence>
<dbReference type="InterPro" id="IPR004589">
    <property type="entry name" value="DNA_helicase_ATP-dep_RecQ"/>
</dbReference>
<dbReference type="GO" id="GO:0006260">
    <property type="term" value="P:DNA replication"/>
    <property type="evidence" value="ECO:0007669"/>
    <property type="project" value="InterPro"/>
</dbReference>
<dbReference type="AlphaFoldDB" id="A0A366EGB2"/>
<dbReference type="GO" id="GO:0006310">
    <property type="term" value="P:DNA recombination"/>
    <property type="evidence" value="ECO:0007669"/>
    <property type="project" value="UniProtKB-UniRule"/>
</dbReference>
<dbReference type="InterPro" id="IPR006293">
    <property type="entry name" value="DNA_helicase_ATP-dep_RecQ_bac"/>
</dbReference>
<evidence type="ECO:0000256" key="3">
    <source>
        <dbReference type="ARBA" id="ARBA00005446"/>
    </source>
</evidence>
<keyword evidence="6" id="KW-0227">DNA damage</keyword>
<dbReference type="InterPro" id="IPR010997">
    <property type="entry name" value="HRDC-like_sf"/>
</dbReference>
<reference evidence="20 21" key="1">
    <citation type="submission" date="2018-06" db="EMBL/GenBank/DDBJ databases">
        <title>Genomic Encyclopedia of Type Strains, Phase IV (KMG-IV): sequencing the most valuable type-strain genomes for metagenomic binning, comparative biology and taxonomic classification.</title>
        <authorList>
            <person name="Goeker M."/>
        </authorList>
    </citation>
    <scope>NUCLEOTIDE SEQUENCE [LARGE SCALE GENOMIC DNA]</scope>
    <source>
        <strain evidence="20 21">DSM 15140</strain>
    </source>
</reference>
<dbReference type="InterPro" id="IPR027417">
    <property type="entry name" value="P-loop_NTPase"/>
</dbReference>
<dbReference type="Pfam" id="PF09382">
    <property type="entry name" value="RQC"/>
    <property type="match status" value="1"/>
</dbReference>
<dbReference type="Pfam" id="PF00570">
    <property type="entry name" value="HRDC"/>
    <property type="match status" value="1"/>
</dbReference>
<dbReference type="SUPFAM" id="SSF52540">
    <property type="entry name" value="P-loop containing nucleoside triphosphate hydrolases"/>
    <property type="match status" value="1"/>
</dbReference>
<dbReference type="CDD" id="cd18794">
    <property type="entry name" value="SF2_C_RecQ"/>
    <property type="match status" value="1"/>
</dbReference>
<dbReference type="SMART" id="SM00487">
    <property type="entry name" value="DEXDc"/>
    <property type="match status" value="1"/>
</dbReference>
<dbReference type="SMART" id="SM00341">
    <property type="entry name" value="HRDC"/>
    <property type="match status" value="1"/>
</dbReference>
<evidence type="ECO:0000256" key="13">
    <source>
        <dbReference type="ARBA" id="ARBA00023204"/>
    </source>
</evidence>
<comment type="caution">
    <text evidence="20">The sequence shown here is derived from an EMBL/GenBank/DDBJ whole genome shotgun (WGS) entry which is preliminary data.</text>
</comment>
<dbReference type="PROSITE" id="PS51194">
    <property type="entry name" value="HELICASE_CTER"/>
    <property type="match status" value="1"/>
</dbReference>
<keyword evidence="10" id="KW-0067">ATP-binding</keyword>
<dbReference type="Pfam" id="PF00270">
    <property type="entry name" value="DEAD"/>
    <property type="match status" value="1"/>
</dbReference>
<keyword evidence="14" id="KW-0413">Isomerase</keyword>
<dbReference type="SMART" id="SM00490">
    <property type="entry name" value="HELICc"/>
    <property type="match status" value="1"/>
</dbReference>
<organism evidence="20 21">
    <name type="scientific">Paraliobacillus ryukyuensis</name>
    <dbReference type="NCBI Taxonomy" id="200904"/>
    <lineage>
        <taxon>Bacteria</taxon>
        <taxon>Bacillati</taxon>
        <taxon>Bacillota</taxon>
        <taxon>Bacilli</taxon>
        <taxon>Bacillales</taxon>
        <taxon>Bacillaceae</taxon>
        <taxon>Paraliobacillus</taxon>
    </lineage>
</organism>
<evidence type="ECO:0000313" key="20">
    <source>
        <dbReference type="EMBL" id="RBP00485.1"/>
    </source>
</evidence>
<dbReference type="InterPro" id="IPR011545">
    <property type="entry name" value="DEAD/DEAH_box_helicase_dom"/>
</dbReference>
<evidence type="ECO:0000256" key="10">
    <source>
        <dbReference type="ARBA" id="ARBA00022840"/>
    </source>
</evidence>
<sequence>MLDQARNILKNYYGFDTFRPGQESIISHVLQQENTLGIMPTGGGKSICYQIPGLLLEGTAIIVSPLISLMKDQVDSLETLGIHATYINSSLSTQEQQERLALLRAEKYQFVYVAPERFEHHTFLSTIKQINISFLAFDEAHCISQWGHDFRPSYRSIVSTIANVTTIPFVMGLTATATSEVIQDIQTLLGVSDEAVVNTGFARENLAFHVVKGQDKQTFITNYLTEHKNESGIIYAQTRKQVDAISSKLKQKGYSVASYHAGLSEQQRQLEQNRFIQEEATVMVATNAFGMGIDKSNVRYVLHYALPMNIESYYQEAGRAGRDGEPSNCILLFSGQDIQLQKFLIEQSLMNETKKTNEYKKLQSMINYCHTDTCLQQYMLHYFHDYSLQEGCGKCSNCQRQGERIDRTREAQMVLSCVKRMGERFGAGLTAKVLKGSKDKKIKQFQFEELSTYGLFSNATEKAITNFIHYLVAEGYLATGDQRYPTLQLTKEAEAVLKGQKQIWMQQTTVQQQDTSNYDTGLFETLRILRKKMADEEQVPPYILFSDVALKEMSTYFPKTKEEMLQIKGVGDKKYQQYGDAFINKIMEWLSIHSNEKEKKTSHFISYEMDQAGYSFDEIATIREIKEQTVVNHLFQCYQEGYPLEWSRFFSESEETEVLEAHANLDAPKLKLLKEQLGEKYSYEKIRGVLIKNKLLT</sequence>
<keyword evidence="21" id="KW-1185">Reference proteome</keyword>
<evidence type="ECO:0000256" key="4">
    <source>
        <dbReference type="ARBA" id="ARBA00022723"/>
    </source>
</evidence>
<comment type="cofactor">
    <cofactor evidence="1">
        <name>Mg(2+)</name>
        <dbReference type="ChEBI" id="CHEBI:18420"/>
    </cofactor>
</comment>
<keyword evidence="7" id="KW-0378">Hydrolase</keyword>
<dbReference type="GO" id="GO:0043138">
    <property type="term" value="F:3'-5' DNA helicase activity"/>
    <property type="evidence" value="ECO:0007669"/>
    <property type="project" value="UniProtKB-EC"/>
</dbReference>
<feature type="domain" description="Helicase ATP-binding" evidence="18">
    <location>
        <begin position="26"/>
        <end position="195"/>
    </location>
</feature>
<dbReference type="PANTHER" id="PTHR13710:SF105">
    <property type="entry name" value="ATP-DEPENDENT DNA HELICASE Q1"/>
    <property type="match status" value="1"/>
</dbReference>
<evidence type="ECO:0000256" key="6">
    <source>
        <dbReference type="ARBA" id="ARBA00022763"/>
    </source>
</evidence>
<feature type="domain" description="Helicase C-terminal" evidence="19">
    <location>
        <begin position="219"/>
        <end position="366"/>
    </location>
</feature>
<dbReference type="PANTHER" id="PTHR13710">
    <property type="entry name" value="DNA HELICASE RECQ FAMILY MEMBER"/>
    <property type="match status" value="1"/>
</dbReference>
<dbReference type="InterPro" id="IPR036390">
    <property type="entry name" value="WH_DNA-bd_sf"/>
</dbReference>
<dbReference type="GO" id="GO:0030894">
    <property type="term" value="C:replisome"/>
    <property type="evidence" value="ECO:0007669"/>
    <property type="project" value="TreeGrafter"/>
</dbReference>
<dbReference type="InterPro" id="IPR036388">
    <property type="entry name" value="WH-like_DNA-bd_sf"/>
</dbReference>
<dbReference type="InterPro" id="IPR001650">
    <property type="entry name" value="Helicase_C-like"/>
</dbReference>
<dbReference type="InterPro" id="IPR044876">
    <property type="entry name" value="HRDC_dom_sf"/>
</dbReference>
<keyword evidence="8 20" id="KW-0347">Helicase</keyword>
<dbReference type="PROSITE" id="PS51192">
    <property type="entry name" value="HELICASE_ATP_BIND_1"/>
    <property type="match status" value="1"/>
</dbReference>
<dbReference type="STRING" id="200904.GCA_900168775_00521"/>
<dbReference type="InterPro" id="IPR018982">
    <property type="entry name" value="RQC_domain"/>
</dbReference>
<dbReference type="GO" id="GO:0005737">
    <property type="term" value="C:cytoplasm"/>
    <property type="evidence" value="ECO:0007669"/>
    <property type="project" value="TreeGrafter"/>
</dbReference>
<evidence type="ECO:0000256" key="16">
    <source>
        <dbReference type="NCBIfam" id="TIGR01389"/>
    </source>
</evidence>
<dbReference type="Proteomes" id="UP000252254">
    <property type="component" value="Unassembled WGS sequence"/>
</dbReference>
<comment type="similarity">
    <text evidence="3">Belongs to the helicase family. RecQ subfamily.</text>
</comment>
<dbReference type="NCBIfam" id="TIGR01389">
    <property type="entry name" value="recQ"/>
    <property type="match status" value="1"/>
</dbReference>
<dbReference type="GO" id="GO:0009378">
    <property type="term" value="F:four-way junction helicase activity"/>
    <property type="evidence" value="ECO:0007669"/>
    <property type="project" value="TreeGrafter"/>
</dbReference>
<comment type="catalytic activity">
    <reaction evidence="15">
        <text>Couples ATP hydrolysis with the unwinding of duplex DNA by translocating in the 3'-5' direction.</text>
        <dbReference type="EC" id="5.6.2.4"/>
    </reaction>
</comment>
<keyword evidence="4" id="KW-0479">Metal-binding</keyword>
<dbReference type="CDD" id="cd17920">
    <property type="entry name" value="DEXHc_RecQ"/>
    <property type="match status" value="1"/>
</dbReference>
<keyword evidence="11" id="KW-0238">DNA-binding</keyword>
<feature type="domain" description="HRDC" evidence="17">
    <location>
        <begin position="516"/>
        <end position="596"/>
    </location>
</feature>
<dbReference type="OrthoDB" id="9763310at2"/>
<keyword evidence="5" id="KW-0547">Nucleotide-binding</keyword>
<dbReference type="GO" id="GO:0046872">
    <property type="term" value="F:metal ion binding"/>
    <property type="evidence" value="ECO:0007669"/>
    <property type="project" value="UniProtKB-KW"/>
</dbReference>
<dbReference type="SUPFAM" id="SSF47819">
    <property type="entry name" value="HRDC-like"/>
    <property type="match status" value="1"/>
</dbReference>
<dbReference type="RefSeq" id="WP_113867245.1">
    <property type="nucleotide sequence ID" value="NZ_BAABQN010000002.1"/>
</dbReference>
<keyword evidence="9" id="KW-0862">Zinc</keyword>
<dbReference type="InterPro" id="IPR014001">
    <property type="entry name" value="Helicase_ATP-bd"/>
</dbReference>
<evidence type="ECO:0000256" key="1">
    <source>
        <dbReference type="ARBA" id="ARBA00001946"/>
    </source>
</evidence>
<evidence type="ECO:0000259" key="19">
    <source>
        <dbReference type="PROSITE" id="PS51194"/>
    </source>
</evidence>
<dbReference type="GO" id="GO:0016787">
    <property type="term" value="F:hydrolase activity"/>
    <property type="evidence" value="ECO:0007669"/>
    <property type="project" value="UniProtKB-KW"/>
</dbReference>
<evidence type="ECO:0000256" key="12">
    <source>
        <dbReference type="ARBA" id="ARBA00023172"/>
    </source>
</evidence>
<evidence type="ECO:0000256" key="7">
    <source>
        <dbReference type="ARBA" id="ARBA00022801"/>
    </source>
</evidence>
<dbReference type="Gene3D" id="1.10.150.80">
    <property type="entry name" value="HRDC domain"/>
    <property type="match status" value="1"/>
</dbReference>
<dbReference type="Gene3D" id="1.10.10.10">
    <property type="entry name" value="Winged helix-like DNA-binding domain superfamily/Winged helix DNA-binding domain"/>
    <property type="match status" value="1"/>
</dbReference>
<dbReference type="GO" id="GO:0043590">
    <property type="term" value="C:bacterial nucleoid"/>
    <property type="evidence" value="ECO:0007669"/>
    <property type="project" value="TreeGrafter"/>
</dbReference>
<proteinExistence type="inferred from homology"/>
<dbReference type="PROSITE" id="PS50967">
    <property type="entry name" value="HRDC"/>
    <property type="match status" value="1"/>
</dbReference>
<dbReference type="GO" id="GO:0005524">
    <property type="term" value="F:ATP binding"/>
    <property type="evidence" value="ECO:0007669"/>
    <property type="project" value="UniProtKB-KW"/>
</dbReference>
<dbReference type="SMART" id="SM00956">
    <property type="entry name" value="RQC"/>
    <property type="match status" value="1"/>
</dbReference>
<evidence type="ECO:0000256" key="15">
    <source>
        <dbReference type="ARBA" id="ARBA00034617"/>
    </source>
</evidence>
<dbReference type="Pfam" id="PF14493">
    <property type="entry name" value="HTH_40"/>
    <property type="match status" value="1"/>
</dbReference>
<dbReference type="GO" id="GO:0006281">
    <property type="term" value="P:DNA repair"/>
    <property type="evidence" value="ECO:0007669"/>
    <property type="project" value="UniProtKB-KW"/>
</dbReference>
<dbReference type="NCBIfam" id="TIGR00614">
    <property type="entry name" value="recQ_fam"/>
    <property type="match status" value="1"/>
</dbReference>
<evidence type="ECO:0000259" key="18">
    <source>
        <dbReference type="PROSITE" id="PS51192"/>
    </source>
</evidence>
<evidence type="ECO:0000256" key="8">
    <source>
        <dbReference type="ARBA" id="ARBA00022806"/>
    </source>
</evidence>
<dbReference type="EC" id="5.6.2.4" evidence="16"/>
<protein>
    <recommendedName>
        <fullName evidence="16">DNA helicase RecQ</fullName>
        <ecNumber evidence="16">5.6.2.4</ecNumber>
    </recommendedName>
</protein>
<evidence type="ECO:0000256" key="9">
    <source>
        <dbReference type="ARBA" id="ARBA00022833"/>
    </source>
</evidence>
<keyword evidence="13" id="KW-0234">DNA repair</keyword>
<dbReference type="InterPro" id="IPR002121">
    <property type="entry name" value="HRDC_dom"/>
</dbReference>
<evidence type="ECO:0000256" key="2">
    <source>
        <dbReference type="ARBA" id="ARBA00001947"/>
    </source>
</evidence>
<evidence type="ECO:0000256" key="5">
    <source>
        <dbReference type="ARBA" id="ARBA00022741"/>
    </source>
</evidence>
<name>A0A366EGB2_9BACI</name>
<dbReference type="Pfam" id="PF00271">
    <property type="entry name" value="Helicase_C"/>
    <property type="match status" value="1"/>
</dbReference>